<organism evidence="2 3">
    <name type="scientific">Elysia chlorotica</name>
    <name type="common">Eastern emerald elysia</name>
    <name type="synonym">Sea slug</name>
    <dbReference type="NCBI Taxonomy" id="188477"/>
    <lineage>
        <taxon>Eukaryota</taxon>
        <taxon>Metazoa</taxon>
        <taxon>Spiralia</taxon>
        <taxon>Lophotrochozoa</taxon>
        <taxon>Mollusca</taxon>
        <taxon>Gastropoda</taxon>
        <taxon>Heterobranchia</taxon>
        <taxon>Euthyneura</taxon>
        <taxon>Panpulmonata</taxon>
        <taxon>Sacoglossa</taxon>
        <taxon>Placobranchoidea</taxon>
        <taxon>Plakobranchidae</taxon>
        <taxon>Elysia</taxon>
    </lineage>
</organism>
<dbReference type="AlphaFoldDB" id="A0A433SW28"/>
<feature type="domain" description="Chitin-binding type-2" evidence="1">
    <location>
        <begin position="7"/>
        <end position="67"/>
    </location>
</feature>
<dbReference type="GO" id="GO:0008061">
    <property type="term" value="F:chitin binding"/>
    <property type="evidence" value="ECO:0007669"/>
    <property type="project" value="InterPro"/>
</dbReference>
<name>A0A433SW28_ELYCH</name>
<accession>A0A433SW28</accession>
<reference evidence="2 3" key="1">
    <citation type="submission" date="2019-01" db="EMBL/GenBank/DDBJ databases">
        <title>A draft genome assembly of the solar-powered sea slug Elysia chlorotica.</title>
        <authorList>
            <person name="Cai H."/>
            <person name="Li Q."/>
            <person name="Fang X."/>
            <person name="Li J."/>
            <person name="Curtis N.E."/>
            <person name="Altenburger A."/>
            <person name="Shibata T."/>
            <person name="Feng M."/>
            <person name="Maeda T."/>
            <person name="Schwartz J.A."/>
            <person name="Shigenobu S."/>
            <person name="Lundholm N."/>
            <person name="Nishiyama T."/>
            <person name="Yang H."/>
            <person name="Hasebe M."/>
            <person name="Li S."/>
            <person name="Pierce S.K."/>
            <person name="Wang J."/>
        </authorList>
    </citation>
    <scope>NUCLEOTIDE SEQUENCE [LARGE SCALE GENOMIC DNA]</scope>
    <source>
        <strain evidence="2">EC2010</strain>
        <tissue evidence="2">Whole organism of an adult</tissue>
    </source>
</reference>
<dbReference type="Proteomes" id="UP000271974">
    <property type="component" value="Unassembled WGS sequence"/>
</dbReference>
<evidence type="ECO:0000313" key="3">
    <source>
        <dbReference type="Proteomes" id="UP000271974"/>
    </source>
</evidence>
<keyword evidence="3" id="KW-1185">Reference proteome</keyword>
<feature type="non-terminal residue" evidence="2">
    <location>
        <position position="1"/>
    </location>
</feature>
<dbReference type="Pfam" id="PF01607">
    <property type="entry name" value="CBM_14"/>
    <property type="match status" value="1"/>
</dbReference>
<dbReference type="InterPro" id="IPR036508">
    <property type="entry name" value="Chitin-bd_dom_sf"/>
</dbReference>
<evidence type="ECO:0000259" key="1">
    <source>
        <dbReference type="PROSITE" id="PS50940"/>
    </source>
</evidence>
<dbReference type="Gene3D" id="2.170.140.10">
    <property type="entry name" value="Chitin binding domain"/>
    <property type="match status" value="1"/>
</dbReference>
<dbReference type="EMBL" id="RQTK01000928">
    <property type="protein sequence ID" value="RUS73513.1"/>
    <property type="molecule type" value="Genomic_DNA"/>
</dbReference>
<dbReference type="PROSITE" id="PS50940">
    <property type="entry name" value="CHIT_BIND_II"/>
    <property type="match status" value="1"/>
</dbReference>
<dbReference type="SMART" id="SM00494">
    <property type="entry name" value="ChtBD2"/>
    <property type="match status" value="1"/>
</dbReference>
<comment type="caution">
    <text evidence="2">The sequence shown here is derived from an EMBL/GenBank/DDBJ whole genome shotgun (WGS) entry which is preliminary data.</text>
</comment>
<dbReference type="InterPro" id="IPR002557">
    <property type="entry name" value="Chitin-bd_dom"/>
</dbReference>
<gene>
    <name evidence="2" type="ORF">EGW08_018728</name>
</gene>
<dbReference type="SUPFAM" id="SSF57625">
    <property type="entry name" value="Invertebrate chitin-binding proteins"/>
    <property type="match status" value="1"/>
</dbReference>
<dbReference type="GO" id="GO:0005576">
    <property type="term" value="C:extracellular region"/>
    <property type="evidence" value="ECO:0007669"/>
    <property type="project" value="InterPro"/>
</dbReference>
<proteinExistence type="predicted"/>
<dbReference type="OrthoDB" id="6020543at2759"/>
<sequence length="376" mass="40949">ENVNCAIATCIPSTPAGTRYPSGRCCNKYFECNGGALTEMSCPNGLVFSIAERACIQVIDTKAVCDMQERYVCDVNTGGVGTNTTGCGAYSPDPFGNPCRFLFGGYTINAPQGTMWSQTACSLVFANTDQCGQLQSGSSAFFGAQPADFCNAVFLATFDNGQRTVYSERQQQNLAVAVSTQEARLQQNGLVFDSTMQRPYGYYFFFNNRAIKENTAFRVRFALDQNAPSNRRIDILSNNFCELCPETVSITVTPRGPNQREVTATFLLTNGQSVTTSALINNEVASNELEVTLVFGQTSIYGQVSELSGNNPNSVIQTVNFTPVQKPSGVEVQPNRCGFMLGQGPNSNFLGLIDDFAVFEYCQDINQVLRQQQTIG</sequence>
<protein>
    <recommendedName>
        <fullName evidence="1">Chitin-binding type-2 domain-containing protein</fullName>
    </recommendedName>
</protein>
<evidence type="ECO:0000313" key="2">
    <source>
        <dbReference type="EMBL" id="RUS73513.1"/>
    </source>
</evidence>
<dbReference type="STRING" id="188477.A0A433SW28"/>